<reference evidence="1 2" key="1">
    <citation type="submission" date="2016-07" db="EMBL/GenBank/DDBJ databases">
        <title>Revisiting the taxonomy of the Elizabethkingia Genus using Whole-Genome Sequencing, Optical Mapping, and MALDI-TOF, along with proposal of three novel Elizabethkingia species: Elizabethkingia bruuniana sp. nov., Elizabethkingia ursingii sp. nov., and Elizabethkingia occulta sp. nov.</title>
        <authorList>
            <person name="Nicholson A.C."/>
        </authorList>
    </citation>
    <scope>NUCLEOTIDE SEQUENCE [LARGE SCALE GENOMIC DNA]</scope>
    <source>
        <strain evidence="1 2">F3201</strain>
    </source>
</reference>
<name>A0AAU8UWE4_9FLAO</name>
<dbReference type="EMBL" id="CP016374">
    <property type="protein sequence ID" value="AQX01707.1"/>
    <property type="molecule type" value="Genomic_DNA"/>
</dbReference>
<proteinExistence type="predicted"/>
<evidence type="ECO:0000313" key="1">
    <source>
        <dbReference type="EMBL" id="AQX01707.1"/>
    </source>
</evidence>
<organism evidence="1 2">
    <name type="scientific">Elizabethkingia anophelis</name>
    <dbReference type="NCBI Taxonomy" id="1117645"/>
    <lineage>
        <taxon>Bacteria</taxon>
        <taxon>Pseudomonadati</taxon>
        <taxon>Bacteroidota</taxon>
        <taxon>Flavobacteriia</taxon>
        <taxon>Flavobacteriales</taxon>
        <taxon>Weeksellaceae</taxon>
        <taxon>Elizabethkingia</taxon>
    </lineage>
</organism>
<dbReference type="AlphaFoldDB" id="A0AAU8UWE4"/>
<protein>
    <recommendedName>
        <fullName evidence="3">DUF4369 domain-containing protein</fullName>
    </recommendedName>
</protein>
<evidence type="ECO:0008006" key="3">
    <source>
        <dbReference type="Google" id="ProtNLM"/>
    </source>
</evidence>
<dbReference type="Proteomes" id="UP000190848">
    <property type="component" value="Chromosome"/>
</dbReference>
<sequence length="251" mass="29937">MKRLYLIILLFISLPFFNAQNFIKEPYYIIGPDEMYKLVQSNDTLYILPTVNMKKIPLKKENYKDHYKIWGVQSYKDKGLVLKLEQLDSLSSSTNPYPEERFNIWVYGDANEKELSLEREYSRLTRKQMEEFPIQDSLFSNEYALTYFSESYMKELSKRKNVRTQKDADAIDQEMERNKSEYIKIIENYKNSKMIRDMYNSGLIATLTNKACLDLGYNPIGANRILRILRSNKTPEEKRKEIQFEDLQMKE</sequence>
<accession>A0AAU8UWE4</accession>
<gene>
    <name evidence="1" type="ORF">BBD32_09665</name>
</gene>
<evidence type="ECO:0000313" key="2">
    <source>
        <dbReference type="Proteomes" id="UP000190848"/>
    </source>
</evidence>